<keyword evidence="2" id="KW-0732">Signal</keyword>
<dbReference type="InterPro" id="IPR036734">
    <property type="entry name" value="Neur_chan_lig-bd_sf"/>
</dbReference>
<sequence>MGRLLFLGIFLFSLLVVSQAGDPEGESSSGPQPDEDEESFYNRTYAETQNKLQMDIFKHYNRNERPVKDPDSTVEVDIHLHVTHVSFNQNEQTMTVHGHMYMSWIDEKLSWNPKDYDGVTQTNVKKWQIWMPDIKVSNSINGVYSAHDISRNSHITLQAVPSFKTLDMTPDRVKVETYPTFAMKVGCIMDYSDYPYDDHVCAVRIFTPRKMREVSLSVYRGMPPTMFLSWSNETQKLSSGEFTIYRATNNITYQRKGGNGKTYDESVPVTGNEAQRSWTTYNMYVYYKRHSGHYSVSVIVPLGTTMTLSLVSLIIRDIQFATLLNGATFALHSLFVRDFIKIIPTSVYEIPQALYFHGMSVALTIFIFIFNLTIWILCSQRAAQNFLIDKYSRLYNLLPVNPFPSFFDTVSKNLGDIRTRGWMLNANVWRAQLCLVLSFAYLILFTRAFLI</sequence>
<dbReference type="CDD" id="cd18989">
    <property type="entry name" value="LGIC_ECD_cation"/>
    <property type="match status" value="1"/>
</dbReference>
<dbReference type="Proteomes" id="UP001432322">
    <property type="component" value="Unassembled WGS sequence"/>
</dbReference>
<gene>
    <name evidence="4" type="ORF">PFISCL1PPCAC_27417</name>
</gene>
<dbReference type="Gene3D" id="2.70.170.10">
    <property type="entry name" value="Neurotransmitter-gated ion-channel ligand-binding domain"/>
    <property type="match status" value="1"/>
</dbReference>
<dbReference type="PANTHER" id="PTHR18945">
    <property type="entry name" value="NEUROTRANSMITTER GATED ION CHANNEL"/>
    <property type="match status" value="1"/>
</dbReference>
<evidence type="ECO:0000259" key="3">
    <source>
        <dbReference type="Pfam" id="PF02931"/>
    </source>
</evidence>
<dbReference type="PRINTS" id="PR00252">
    <property type="entry name" value="NRIONCHANNEL"/>
</dbReference>
<evidence type="ECO:0000256" key="2">
    <source>
        <dbReference type="SAM" id="SignalP"/>
    </source>
</evidence>
<evidence type="ECO:0000256" key="1">
    <source>
        <dbReference type="SAM" id="Phobius"/>
    </source>
</evidence>
<keyword evidence="1" id="KW-0472">Membrane</keyword>
<dbReference type="InterPro" id="IPR006202">
    <property type="entry name" value="Neur_chan_lig-bd"/>
</dbReference>
<feature type="transmembrane region" description="Helical" evidence="1">
    <location>
        <begin position="294"/>
        <end position="315"/>
    </location>
</feature>
<feature type="domain" description="Neurotransmitter-gated ion-channel ligand-binding" evidence="3">
    <location>
        <begin position="50"/>
        <end position="206"/>
    </location>
</feature>
<keyword evidence="1" id="KW-0812">Transmembrane</keyword>
<accession>A0AAV5WZR0</accession>
<comment type="caution">
    <text evidence="4">The sequence shown here is derived from an EMBL/GenBank/DDBJ whole genome shotgun (WGS) entry which is preliminary data.</text>
</comment>
<keyword evidence="1" id="KW-1133">Transmembrane helix</keyword>
<dbReference type="EMBL" id="BTSY01000007">
    <property type="protein sequence ID" value="GMT36120.1"/>
    <property type="molecule type" value="Genomic_DNA"/>
</dbReference>
<feature type="signal peptide" evidence="2">
    <location>
        <begin position="1"/>
        <end position="20"/>
    </location>
</feature>
<reference evidence="4" key="1">
    <citation type="submission" date="2023-10" db="EMBL/GenBank/DDBJ databases">
        <title>Genome assembly of Pristionchus species.</title>
        <authorList>
            <person name="Yoshida K."/>
            <person name="Sommer R.J."/>
        </authorList>
    </citation>
    <scope>NUCLEOTIDE SEQUENCE</scope>
    <source>
        <strain evidence="4">RS5133</strain>
    </source>
</reference>
<dbReference type="Pfam" id="PF02931">
    <property type="entry name" value="Neur_chan_LBD"/>
    <property type="match status" value="1"/>
</dbReference>
<feature type="chain" id="PRO_5043618992" description="Neurotransmitter-gated ion-channel ligand-binding domain-containing protein" evidence="2">
    <location>
        <begin position="21"/>
        <end position="451"/>
    </location>
</feature>
<protein>
    <recommendedName>
        <fullName evidence="3">Neurotransmitter-gated ion-channel ligand-binding domain-containing protein</fullName>
    </recommendedName>
</protein>
<dbReference type="GO" id="GO:0004888">
    <property type="term" value="F:transmembrane signaling receptor activity"/>
    <property type="evidence" value="ECO:0007669"/>
    <property type="project" value="InterPro"/>
</dbReference>
<dbReference type="GO" id="GO:0016020">
    <property type="term" value="C:membrane"/>
    <property type="evidence" value="ECO:0007669"/>
    <property type="project" value="InterPro"/>
</dbReference>
<dbReference type="SUPFAM" id="SSF63712">
    <property type="entry name" value="Nicotinic receptor ligand binding domain-like"/>
    <property type="match status" value="1"/>
</dbReference>
<evidence type="ECO:0000313" key="5">
    <source>
        <dbReference type="Proteomes" id="UP001432322"/>
    </source>
</evidence>
<proteinExistence type="predicted"/>
<name>A0AAV5WZR0_9BILA</name>
<feature type="transmembrane region" description="Helical" evidence="1">
    <location>
        <begin position="322"/>
        <end position="343"/>
    </location>
</feature>
<organism evidence="4 5">
    <name type="scientific">Pristionchus fissidentatus</name>
    <dbReference type="NCBI Taxonomy" id="1538716"/>
    <lineage>
        <taxon>Eukaryota</taxon>
        <taxon>Metazoa</taxon>
        <taxon>Ecdysozoa</taxon>
        <taxon>Nematoda</taxon>
        <taxon>Chromadorea</taxon>
        <taxon>Rhabditida</taxon>
        <taxon>Rhabditina</taxon>
        <taxon>Diplogasteromorpha</taxon>
        <taxon>Diplogasteroidea</taxon>
        <taxon>Neodiplogasteridae</taxon>
        <taxon>Pristionchus</taxon>
    </lineage>
</organism>
<feature type="transmembrane region" description="Helical" evidence="1">
    <location>
        <begin position="355"/>
        <end position="378"/>
    </location>
</feature>
<keyword evidence="5" id="KW-1185">Reference proteome</keyword>
<dbReference type="AlphaFoldDB" id="A0AAV5WZR0"/>
<feature type="transmembrane region" description="Helical" evidence="1">
    <location>
        <begin position="428"/>
        <end position="450"/>
    </location>
</feature>
<evidence type="ECO:0000313" key="4">
    <source>
        <dbReference type="EMBL" id="GMT36120.1"/>
    </source>
</evidence>
<dbReference type="GO" id="GO:0005230">
    <property type="term" value="F:extracellular ligand-gated monoatomic ion channel activity"/>
    <property type="evidence" value="ECO:0007669"/>
    <property type="project" value="InterPro"/>
</dbReference>
<dbReference type="InterPro" id="IPR006201">
    <property type="entry name" value="Neur_channel"/>
</dbReference>